<feature type="region of interest" description="Disordered" evidence="1">
    <location>
        <begin position="204"/>
        <end position="238"/>
    </location>
</feature>
<dbReference type="AlphaFoldDB" id="A0AA36EE00"/>
<keyword evidence="2" id="KW-0812">Transmembrane</keyword>
<evidence type="ECO:0000256" key="1">
    <source>
        <dbReference type="SAM" id="MobiDB-lite"/>
    </source>
</evidence>
<feature type="compositionally biased region" description="Basic and acidic residues" evidence="1">
    <location>
        <begin position="221"/>
        <end position="237"/>
    </location>
</feature>
<keyword evidence="2" id="KW-1133">Transmembrane helix</keyword>
<dbReference type="Proteomes" id="UP001177003">
    <property type="component" value="Chromosome 7"/>
</dbReference>
<evidence type="ECO:0000256" key="2">
    <source>
        <dbReference type="SAM" id="Phobius"/>
    </source>
</evidence>
<gene>
    <name evidence="3" type="ORF">LSALG_LOCUS32000</name>
</gene>
<accession>A0AA36EE00</accession>
<feature type="transmembrane region" description="Helical" evidence="2">
    <location>
        <begin position="35"/>
        <end position="54"/>
    </location>
</feature>
<name>A0AA36EE00_LACSI</name>
<keyword evidence="2" id="KW-0472">Membrane</keyword>
<proteinExistence type="predicted"/>
<evidence type="ECO:0000313" key="4">
    <source>
        <dbReference type="Proteomes" id="UP001177003"/>
    </source>
</evidence>
<sequence length="330" mass="36696">MKVCEIWGENSLGTKRSRMPFIGRRSDPEGRVSRMSFFWIALLNLMVVVMGHGGDGGNKPPHQFSRGFNDHQINVPPKRKGMATLFDFGAITNYPMGPVYWASLNNRICAQYRGLKNVAKTRLTGSEGVVEVERAQAPTVKQNLNSIEAFHRGHVNKQVEFFDHLVVDQYVALQTHHIVGSSSDLDTIDWIAIFEKMLGTRRGHVRGIGPKPSSATAEKTSIGDRKGNTNNDNRDDSDLLATTGIRYGAICDDNGVLATRSSKERNERGGRLESSAVAGDNEEGWCRSPTITPSLFLFPIRNQNTHEREAVSVADQRMCHRCSIGPMKEE</sequence>
<reference evidence="3" key="1">
    <citation type="submission" date="2023-04" db="EMBL/GenBank/DDBJ databases">
        <authorList>
            <person name="Vijverberg K."/>
            <person name="Xiong W."/>
            <person name="Schranz E."/>
        </authorList>
    </citation>
    <scope>NUCLEOTIDE SEQUENCE</scope>
</reference>
<dbReference type="EMBL" id="OX465083">
    <property type="protein sequence ID" value="CAI9292961.1"/>
    <property type="molecule type" value="Genomic_DNA"/>
</dbReference>
<keyword evidence="4" id="KW-1185">Reference proteome</keyword>
<organism evidence="3 4">
    <name type="scientific">Lactuca saligna</name>
    <name type="common">Willowleaf lettuce</name>
    <dbReference type="NCBI Taxonomy" id="75948"/>
    <lineage>
        <taxon>Eukaryota</taxon>
        <taxon>Viridiplantae</taxon>
        <taxon>Streptophyta</taxon>
        <taxon>Embryophyta</taxon>
        <taxon>Tracheophyta</taxon>
        <taxon>Spermatophyta</taxon>
        <taxon>Magnoliopsida</taxon>
        <taxon>eudicotyledons</taxon>
        <taxon>Gunneridae</taxon>
        <taxon>Pentapetalae</taxon>
        <taxon>asterids</taxon>
        <taxon>campanulids</taxon>
        <taxon>Asterales</taxon>
        <taxon>Asteraceae</taxon>
        <taxon>Cichorioideae</taxon>
        <taxon>Cichorieae</taxon>
        <taxon>Lactucinae</taxon>
        <taxon>Lactuca</taxon>
    </lineage>
</organism>
<evidence type="ECO:0000313" key="3">
    <source>
        <dbReference type="EMBL" id="CAI9292961.1"/>
    </source>
</evidence>
<protein>
    <submittedName>
        <fullName evidence="3">Uncharacterized protein</fullName>
    </submittedName>
</protein>